<evidence type="ECO:0000259" key="15">
    <source>
        <dbReference type="PROSITE" id="PS50011"/>
    </source>
</evidence>
<reference evidence="16 17" key="1">
    <citation type="submission" date="2019-12" db="EMBL/GenBank/DDBJ databases">
        <authorList>
            <person name="Floudas D."/>
            <person name="Bentzer J."/>
            <person name="Ahren D."/>
            <person name="Johansson T."/>
            <person name="Persson P."/>
            <person name="Tunlid A."/>
        </authorList>
    </citation>
    <scope>NUCLEOTIDE SEQUENCE [LARGE SCALE GENOMIC DNA]</scope>
    <source>
        <strain evidence="16 17">CBS 102.39</strain>
    </source>
</reference>
<dbReference type="InterPro" id="IPR001128">
    <property type="entry name" value="Cyt_P450"/>
</dbReference>
<feature type="compositionally biased region" description="Polar residues" evidence="14">
    <location>
        <begin position="896"/>
        <end position="908"/>
    </location>
</feature>
<feature type="region of interest" description="Disordered" evidence="14">
    <location>
        <begin position="751"/>
        <end position="813"/>
    </location>
</feature>
<evidence type="ECO:0000256" key="1">
    <source>
        <dbReference type="ARBA" id="ARBA00001971"/>
    </source>
</evidence>
<feature type="compositionally biased region" description="Pro residues" evidence="14">
    <location>
        <begin position="770"/>
        <end position="779"/>
    </location>
</feature>
<name>A0A8H4VM28_9AGAR</name>
<evidence type="ECO:0000256" key="14">
    <source>
        <dbReference type="SAM" id="MobiDB-lite"/>
    </source>
</evidence>
<evidence type="ECO:0000256" key="3">
    <source>
        <dbReference type="ARBA" id="ARBA00004721"/>
    </source>
</evidence>
<feature type="compositionally biased region" description="Polar residues" evidence="14">
    <location>
        <begin position="705"/>
        <end position="715"/>
    </location>
</feature>
<feature type="region of interest" description="Disordered" evidence="14">
    <location>
        <begin position="1475"/>
        <end position="1499"/>
    </location>
</feature>
<evidence type="ECO:0000256" key="11">
    <source>
        <dbReference type="ARBA" id="ARBA00023033"/>
    </source>
</evidence>
<evidence type="ECO:0000313" key="17">
    <source>
        <dbReference type="Proteomes" id="UP000521872"/>
    </source>
</evidence>
<dbReference type="InterPro" id="IPR008271">
    <property type="entry name" value="Ser/Thr_kinase_AS"/>
</dbReference>
<keyword evidence="12" id="KW-0472">Membrane</keyword>
<dbReference type="GO" id="GO:0016705">
    <property type="term" value="F:oxidoreductase activity, acting on paired donors, with incorporation or reduction of molecular oxygen"/>
    <property type="evidence" value="ECO:0007669"/>
    <property type="project" value="InterPro"/>
</dbReference>
<feature type="region of interest" description="Disordered" evidence="14">
    <location>
        <begin position="891"/>
        <end position="946"/>
    </location>
</feature>
<dbReference type="PANTHER" id="PTHR24305:SF166">
    <property type="entry name" value="CYTOCHROME P450 12A4, MITOCHONDRIAL-RELATED"/>
    <property type="match status" value="1"/>
</dbReference>
<evidence type="ECO:0000256" key="10">
    <source>
        <dbReference type="ARBA" id="ARBA00023004"/>
    </source>
</evidence>
<dbReference type="Proteomes" id="UP000521872">
    <property type="component" value="Unassembled WGS sequence"/>
</dbReference>
<dbReference type="GO" id="GO:0005524">
    <property type="term" value="F:ATP binding"/>
    <property type="evidence" value="ECO:0007669"/>
    <property type="project" value="InterPro"/>
</dbReference>
<comment type="cofactor">
    <cofactor evidence="1 13">
        <name>heme</name>
        <dbReference type="ChEBI" id="CHEBI:30413"/>
    </cofactor>
</comment>
<comment type="pathway">
    <text evidence="3">Secondary metabolite biosynthesis; terpenoid biosynthesis.</text>
</comment>
<dbReference type="InterPro" id="IPR036396">
    <property type="entry name" value="Cyt_P450_sf"/>
</dbReference>
<comment type="similarity">
    <text evidence="4">Belongs to the cytochrome P450 family.</text>
</comment>
<keyword evidence="9" id="KW-0560">Oxidoreductase</keyword>
<feature type="compositionally biased region" description="Basic and acidic residues" evidence="14">
    <location>
        <begin position="992"/>
        <end position="1009"/>
    </location>
</feature>
<feature type="compositionally biased region" description="Low complexity" evidence="14">
    <location>
        <begin position="640"/>
        <end position="650"/>
    </location>
</feature>
<feature type="compositionally biased region" description="Low complexity" evidence="14">
    <location>
        <begin position="756"/>
        <end position="769"/>
    </location>
</feature>
<feature type="compositionally biased region" description="Polar residues" evidence="14">
    <location>
        <begin position="1051"/>
        <end position="1061"/>
    </location>
</feature>
<evidence type="ECO:0000256" key="7">
    <source>
        <dbReference type="ARBA" id="ARBA00022723"/>
    </source>
</evidence>
<feature type="compositionally biased region" description="Polar residues" evidence="14">
    <location>
        <begin position="1480"/>
        <end position="1499"/>
    </location>
</feature>
<dbReference type="InterPro" id="IPR000719">
    <property type="entry name" value="Prot_kinase_dom"/>
</dbReference>
<protein>
    <recommendedName>
        <fullName evidence="15">Protein kinase domain-containing protein</fullName>
    </recommendedName>
</protein>
<feature type="compositionally biased region" description="Polar residues" evidence="14">
    <location>
        <begin position="651"/>
        <end position="665"/>
    </location>
</feature>
<dbReference type="SMART" id="SM00220">
    <property type="entry name" value="S_TKc"/>
    <property type="match status" value="1"/>
</dbReference>
<dbReference type="GO" id="GO:0016020">
    <property type="term" value="C:membrane"/>
    <property type="evidence" value="ECO:0007669"/>
    <property type="project" value="UniProtKB-SubCell"/>
</dbReference>
<comment type="caution">
    <text evidence="16">The sequence shown here is derived from an EMBL/GenBank/DDBJ whole genome shotgun (WGS) entry which is preliminary data.</text>
</comment>
<feature type="region of interest" description="Disordered" evidence="14">
    <location>
        <begin position="1591"/>
        <end position="1648"/>
    </location>
</feature>
<dbReference type="InterPro" id="IPR050121">
    <property type="entry name" value="Cytochrome_P450_monoxygenase"/>
</dbReference>
<keyword evidence="10 13" id="KW-0408">Iron</keyword>
<feature type="domain" description="Protein kinase" evidence="15">
    <location>
        <begin position="1165"/>
        <end position="1542"/>
    </location>
</feature>
<dbReference type="Gene3D" id="3.30.200.20">
    <property type="entry name" value="Phosphorylase Kinase, domain 1"/>
    <property type="match status" value="1"/>
</dbReference>
<dbReference type="EMBL" id="JAACJL010000044">
    <property type="protein sequence ID" value="KAF4614953.1"/>
    <property type="molecule type" value="Genomic_DNA"/>
</dbReference>
<dbReference type="GO" id="GO:0004497">
    <property type="term" value="F:monooxygenase activity"/>
    <property type="evidence" value="ECO:0007669"/>
    <property type="project" value="UniProtKB-KW"/>
</dbReference>
<dbReference type="Gene3D" id="1.10.630.10">
    <property type="entry name" value="Cytochrome P450"/>
    <property type="match status" value="1"/>
</dbReference>
<feature type="compositionally biased region" description="Acidic residues" evidence="14">
    <location>
        <begin position="1630"/>
        <end position="1648"/>
    </location>
</feature>
<dbReference type="PANTHER" id="PTHR24305">
    <property type="entry name" value="CYTOCHROME P450"/>
    <property type="match status" value="1"/>
</dbReference>
<dbReference type="GO" id="GO:0005506">
    <property type="term" value="F:iron ion binding"/>
    <property type="evidence" value="ECO:0007669"/>
    <property type="project" value="InterPro"/>
</dbReference>
<dbReference type="GO" id="GO:0004672">
    <property type="term" value="F:protein kinase activity"/>
    <property type="evidence" value="ECO:0007669"/>
    <property type="project" value="InterPro"/>
</dbReference>
<keyword evidence="6" id="KW-0812">Transmembrane</keyword>
<gene>
    <name evidence="16" type="ORF">D9613_003329</name>
</gene>
<dbReference type="GO" id="GO:0020037">
    <property type="term" value="F:heme binding"/>
    <property type="evidence" value="ECO:0007669"/>
    <property type="project" value="InterPro"/>
</dbReference>
<feature type="compositionally biased region" description="Polar residues" evidence="14">
    <location>
        <begin position="1075"/>
        <end position="1126"/>
    </location>
</feature>
<dbReference type="PRINTS" id="PR00465">
    <property type="entry name" value="EP450IV"/>
</dbReference>
<dbReference type="PROSITE" id="PS50011">
    <property type="entry name" value="PROTEIN_KINASE_DOM"/>
    <property type="match status" value="1"/>
</dbReference>
<evidence type="ECO:0000256" key="5">
    <source>
        <dbReference type="ARBA" id="ARBA00022617"/>
    </source>
</evidence>
<feature type="region of interest" description="Disordered" evidence="14">
    <location>
        <begin position="1147"/>
        <end position="1181"/>
    </location>
</feature>
<feature type="compositionally biased region" description="Basic and acidic residues" evidence="14">
    <location>
        <begin position="1149"/>
        <end position="1169"/>
    </location>
</feature>
<evidence type="ECO:0000256" key="2">
    <source>
        <dbReference type="ARBA" id="ARBA00004370"/>
    </source>
</evidence>
<feature type="compositionally biased region" description="Low complexity" evidence="14">
    <location>
        <begin position="673"/>
        <end position="687"/>
    </location>
</feature>
<feature type="compositionally biased region" description="Low complexity" evidence="14">
    <location>
        <begin position="919"/>
        <end position="935"/>
    </location>
</feature>
<keyword evidence="8" id="KW-1133">Transmembrane helix</keyword>
<evidence type="ECO:0000256" key="9">
    <source>
        <dbReference type="ARBA" id="ARBA00023002"/>
    </source>
</evidence>
<keyword evidence="7 13" id="KW-0479">Metal-binding</keyword>
<keyword evidence="11" id="KW-0503">Monooxygenase</keyword>
<dbReference type="InterPro" id="IPR011009">
    <property type="entry name" value="Kinase-like_dom_sf"/>
</dbReference>
<evidence type="ECO:0000256" key="6">
    <source>
        <dbReference type="ARBA" id="ARBA00022692"/>
    </source>
</evidence>
<dbReference type="InterPro" id="IPR002403">
    <property type="entry name" value="Cyt_P450_E_grp-IV"/>
</dbReference>
<feature type="region of interest" description="Disordered" evidence="14">
    <location>
        <begin position="985"/>
        <end position="1127"/>
    </location>
</feature>
<dbReference type="Pfam" id="PF00069">
    <property type="entry name" value="Pkinase"/>
    <property type="match status" value="1"/>
</dbReference>
<keyword evidence="5 13" id="KW-0349">Heme</keyword>
<evidence type="ECO:0000256" key="4">
    <source>
        <dbReference type="ARBA" id="ARBA00010617"/>
    </source>
</evidence>
<evidence type="ECO:0000256" key="13">
    <source>
        <dbReference type="PIRSR" id="PIRSR602403-1"/>
    </source>
</evidence>
<dbReference type="Pfam" id="PF00067">
    <property type="entry name" value="p450"/>
    <property type="match status" value="1"/>
</dbReference>
<dbReference type="SUPFAM" id="SSF48264">
    <property type="entry name" value="Cytochrome P450"/>
    <property type="match status" value="1"/>
</dbReference>
<sequence>MTIFRELLVPLLVSVGAYALYKIASMVYKQWTSPLNVLPGPKSTSLLYGNMREIWDAEVSVIHEKWVEEYGSTIQYKGFFGISRLYTTDFKAVNHILMNDYIYQKPEVGRYNLSLILGDGVLVVEGDKHKQQRRIMNPAFGTAQVRELTEIFVEKSLELRDVWAAQIAKQPDGTGRVEVLSWLGKMTLDVIGLAGFNYKFNALSSDESKNELNKAFSTVFKTTMRFSLIPFLRGMVPALRFLPAEGDSARKLAMSTMFRIGRELLKDSKAKILAEEGGEGKVGKNSVKGRDLLSLLLRANMSTDLPEHQRMTDEDVLAQVPTFLVAGHETTSTATTWALLALTQNPEAQAKLREELLTVGTDNPTMDELNALPYLDAVVRETLRVHAPVPASMRQAVADDVIPLGQPVTDRYGNMIDSVRIRKGQVLFIPILALNRSPAIWGEDAKEFKPERWQKVPENATQIPGIWGNMMTFLGGPRACIGYRFSLVETKALLFTLVRAFEFELAIHFCNLISTVIRVSGDDPPISANSEESSLHTHWGLIFLSCRFEFSRIAPISPAHKKQRGSIQFMLSRLSGHVIDPVCVWMSENSTSTFLPTMASESSTLRPSSNFLQFPPNPGFSFRRSSGSSTSSLSSTFSELSSSTSSSSSSPPNSKTNAFFASPFSTRPPSPLQPASTPASSPPRSLTVDFFATPVRPPSPPPSSLQNKKQNTAIHSSRIFPSRHTAIADRGHDYNFFDFDRLDETSEFDFHERAPSTGSDSSFTSSFPEPRLPTPPPTAPIVSRTPHREDTMRPNYQDELRDEPTPRPADMQPPLLRFERSMLLEPQTKPLIKTELELSPEPMEDNTADEDAPHPGSIISLPSPDFPTSHLPLSPLSLTFMVASPAPIRTLAPLNDRQTPTPTNNSTRVAAPFGTTATSDSPIDSPASSSSPPFSQQDTLSPSHRPQEPKLRLLRCLGHGAFSAVWLAEDLSRVPLTLVSKKSVKDLRRRASGRDKERESGRKKDRMDSEIPAVPTLPQSAIGEGASEAKSGSGPGRRPPSRLKEGLKNMLSFSRLSNGGLTSPPPAPDPEPSDFSLSRQSSIKSLPSNASDGSLSRTSSIASSKAPSRNSSLKVQPPNGLTLSRDSSLKKFRARVKGTRPAFRLGRSYLDERHGEMGEPRDSAEDLHRTLSNGKDGGVGLTASLSRNASLSSSGSSRLVAVKMTPRKVHLPGGKSKEREEEERTRVGFVREVEVLKLGAHDLLHISHPNITPLLAHLSTPSHHILVLPYLPGGDLLGLVNNDVSWSLLSESVLHRIWCELCKAVGWMHGVGLVHRDIKLENILMTTQIFSTLTPSSSHPTLASLPQPPAPFIKLSDFGLSRFVEIDANGDAELLSTRCGSEAYAAPELVIGGNGVYDARKTDAWACGVVLYALVGRQLPFGEGVEVGLPVGGNSGFGGRRRSRIGGERGVGAAAATAKDRKRWLTRIAAGEWTWPDTGGDSSTETETAGVGDSSSSCSTVEELVGPGLVKSRGARRIVSRLLVRDPKKRARIGDLWDDAWMQGGEDADWWWRMNSGMAPMNVELGGGEDDSTPTPGMYADSEHSDYMAWPNSVGDENGHGEEPEDESYDEGLGMSFYNEPSRPSAAFEVDGDEEEEVDEEDEDEEVDGCLLDQDGIDSITRREVV</sequence>
<dbReference type="CDD" id="cd11069">
    <property type="entry name" value="CYP_FUM15-like"/>
    <property type="match status" value="1"/>
</dbReference>
<accession>A0A8H4VM28</accession>
<feature type="region of interest" description="Disordered" evidence="14">
    <location>
        <begin position="640"/>
        <end position="718"/>
    </location>
</feature>
<organism evidence="16 17">
    <name type="scientific">Agrocybe pediades</name>
    <dbReference type="NCBI Taxonomy" id="84607"/>
    <lineage>
        <taxon>Eukaryota</taxon>
        <taxon>Fungi</taxon>
        <taxon>Dikarya</taxon>
        <taxon>Basidiomycota</taxon>
        <taxon>Agaricomycotina</taxon>
        <taxon>Agaricomycetes</taxon>
        <taxon>Agaricomycetidae</taxon>
        <taxon>Agaricales</taxon>
        <taxon>Agaricineae</taxon>
        <taxon>Strophariaceae</taxon>
        <taxon>Agrocybe</taxon>
    </lineage>
</organism>
<evidence type="ECO:0000313" key="16">
    <source>
        <dbReference type="EMBL" id="KAF4614953.1"/>
    </source>
</evidence>
<feature type="compositionally biased region" description="Basic and acidic residues" evidence="14">
    <location>
        <begin position="786"/>
        <end position="805"/>
    </location>
</feature>
<proteinExistence type="inferred from homology"/>
<keyword evidence="17" id="KW-1185">Reference proteome</keyword>
<feature type="binding site" description="axial binding residue" evidence="13">
    <location>
        <position position="480"/>
    </location>
    <ligand>
        <name>heme</name>
        <dbReference type="ChEBI" id="CHEBI:30413"/>
    </ligand>
    <ligandPart>
        <name>Fe</name>
        <dbReference type="ChEBI" id="CHEBI:18248"/>
    </ligandPart>
</feature>
<dbReference type="PROSITE" id="PS00108">
    <property type="entry name" value="PROTEIN_KINASE_ST"/>
    <property type="match status" value="1"/>
</dbReference>
<evidence type="ECO:0000256" key="12">
    <source>
        <dbReference type="ARBA" id="ARBA00023136"/>
    </source>
</evidence>
<dbReference type="PRINTS" id="PR00385">
    <property type="entry name" value="P450"/>
</dbReference>
<feature type="compositionally biased region" description="Low complexity" evidence="14">
    <location>
        <begin position="1020"/>
        <end position="1032"/>
    </location>
</feature>
<dbReference type="SUPFAM" id="SSF56112">
    <property type="entry name" value="Protein kinase-like (PK-like)"/>
    <property type="match status" value="1"/>
</dbReference>
<comment type="subcellular location">
    <subcellularLocation>
        <location evidence="2">Membrane</location>
    </subcellularLocation>
</comment>
<evidence type="ECO:0000256" key="8">
    <source>
        <dbReference type="ARBA" id="ARBA00022989"/>
    </source>
</evidence>
<dbReference type="Gene3D" id="1.10.510.10">
    <property type="entry name" value="Transferase(Phosphotransferase) domain 1"/>
    <property type="match status" value="1"/>
</dbReference>